<feature type="signal peptide" evidence="1">
    <location>
        <begin position="1"/>
        <end position="18"/>
    </location>
</feature>
<evidence type="ECO:0000313" key="3">
    <source>
        <dbReference type="Proteomes" id="UP001190700"/>
    </source>
</evidence>
<proteinExistence type="predicted"/>
<comment type="caution">
    <text evidence="2">The sequence shown here is derived from an EMBL/GenBank/DDBJ whole genome shotgun (WGS) entry which is preliminary data.</text>
</comment>
<evidence type="ECO:0000256" key="1">
    <source>
        <dbReference type="SAM" id="SignalP"/>
    </source>
</evidence>
<sequence>MMCGLYALLWAGSAFCFAFSRSKQDANPDLMERIKAVEGTKRVPTERAFINRLARLTESRQQLQRAEYLVAAGDFRGARILMNSKGIFSADADTRGVINDFGVTKAVGEAFMSALAIAKESVANEEATSRDNVKTALSSLDAVLAELPKPK</sequence>
<protein>
    <submittedName>
        <fullName evidence="2">Uncharacterized protein</fullName>
    </submittedName>
</protein>
<dbReference type="EMBL" id="LGRX02029994">
    <property type="protein sequence ID" value="KAK3246280.1"/>
    <property type="molecule type" value="Genomic_DNA"/>
</dbReference>
<gene>
    <name evidence="2" type="ORF">CYMTET_44179</name>
</gene>
<dbReference type="AlphaFoldDB" id="A0AAE0F0Z4"/>
<feature type="chain" id="PRO_5042148544" evidence="1">
    <location>
        <begin position="19"/>
        <end position="151"/>
    </location>
</feature>
<evidence type="ECO:0000313" key="2">
    <source>
        <dbReference type="EMBL" id="KAK3246280.1"/>
    </source>
</evidence>
<organism evidence="2 3">
    <name type="scientific">Cymbomonas tetramitiformis</name>
    <dbReference type="NCBI Taxonomy" id="36881"/>
    <lineage>
        <taxon>Eukaryota</taxon>
        <taxon>Viridiplantae</taxon>
        <taxon>Chlorophyta</taxon>
        <taxon>Pyramimonadophyceae</taxon>
        <taxon>Pyramimonadales</taxon>
        <taxon>Pyramimonadaceae</taxon>
        <taxon>Cymbomonas</taxon>
    </lineage>
</organism>
<keyword evidence="3" id="KW-1185">Reference proteome</keyword>
<dbReference type="Proteomes" id="UP001190700">
    <property type="component" value="Unassembled WGS sequence"/>
</dbReference>
<accession>A0AAE0F0Z4</accession>
<name>A0AAE0F0Z4_9CHLO</name>
<keyword evidence="1" id="KW-0732">Signal</keyword>
<reference evidence="2 3" key="1">
    <citation type="journal article" date="2015" name="Genome Biol. Evol.">
        <title>Comparative Genomics of a Bacterivorous Green Alga Reveals Evolutionary Causalities and Consequences of Phago-Mixotrophic Mode of Nutrition.</title>
        <authorList>
            <person name="Burns J.A."/>
            <person name="Paasch A."/>
            <person name="Narechania A."/>
            <person name="Kim E."/>
        </authorList>
    </citation>
    <scope>NUCLEOTIDE SEQUENCE [LARGE SCALE GENOMIC DNA]</scope>
    <source>
        <strain evidence="2 3">PLY_AMNH</strain>
    </source>
</reference>